<dbReference type="CDD" id="cd15915">
    <property type="entry name" value="7tmA_OR12D-like"/>
    <property type="match status" value="1"/>
</dbReference>
<dbReference type="PROSITE" id="PS00237">
    <property type="entry name" value="G_PROTEIN_RECEP_F1_1"/>
    <property type="match status" value="1"/>
</dbReference>
<dbReference type="InterPro" id="IPR000725">
    <property type="entry name" value="Olfact_rcpt"/>
</dbReference>
<dbReference type="InterPro" id="IPR000276">
    <property type="entry name" value="GPCR_Rhodpsn"/>
</dbReference>
<keyword evidence="2 12" id="KW-1003">Cell membrane</keyword>
<keyword evidence="9 11" id="KW-0675">Receptor</keyword>
<dbReference type="GO" id="GO:0005886">
    <property type="term" value="C:plasma membrane"/>
    <property type="evidence" value="ECO:0007669"/>
    <property type="project" value="UniProtKB-SubCell"/>
</dbReference>
<evidence type="ECO:0000256" key="1">
    <source>
        <dbReference type="ARBA" id="ARBA00004651"/>
    </source>
</evidence>
<evidence type="ECO:0000256" key="7">
    <source>
        <dbReference type="ARBA" id="ARBA00023040"/>
    </source>
</evidence>
<feature type="transmembrane region" description="Helical" evidence="12">
    <location>
        <begin position="23"/>
        <end position="47"/>
    </location>
</feature>
<keyword evidence="16" id="KW-1185">Reference proteome</keyword>
<evidence type="ECO:0000256" key="13">
    <source>
        <dbReference type="SAM" id="MobiDB-lite"/>
    </source>
</evidence>
<evidence type="ECO:0000256" key="4">
    <source>
        <dbReference type="ARBA" id="ARBA00022692"/>
    </source>
</evidence>
<evidence type="ECO:0000313" key="15">
    <source>
        <dbReference type="EMBL" id="KAG8449819.1"/>
    </source>
</evidence>
<dbReference type="Gene3D" id="1.20.1070.10">
    <property type="entry name" value="Rhodopsin 7-helix transmembrane proteins"/>
    <property type="match status" value="1"/>
</dbReference>
<dbReference type="Pfam" id="PF13853">
    <property type="entry name" value="7tm_4"/>
    <property type="match status" value="1"/>
</dbReference>
<name>A0A8T2JX82_9PIPI</name>
<reference evidence="15" key="1">
    <citation type="thesis" date="2020" institute="ProQuest LLC" country="789 East Eisenhower Parkway, Ann Arbor, MI, USA">
        <title>Comparative Genomics and Chromosome Evolution.</title>
        <authorList>
            <person name="Mudd A.B."/>
        </authorList>
    </citation>
    <scope>NUCLEOTIDE SEQUENCE</scope>
    <source>
        <strain evidence="15">Female2</strain>
        <tissue evidence="15">Blood</tissue>
    </source>
</reference>
<keyword evidence="7 11" id="KW-0297">G-protein coupled receptor</keyword>
<evidence type="ECO:0000259" key="14">
    <source>
        <dbReference type="PROSITE" id="PS50262"/>
    </source>
</evidence>
<feature type="transmembrane region" description="Helical" evidence="12">
    <location>
        <begin position="235"/>
        <end position="257"/>
    </location>
</feature>
<keyword evidence="6 12" id="KW-1133">Transmembrane helix</keyword>
<comment type="subcellular location">
    <subcellularLocation>
        <location evidence="1 12">Cell membrane</location>
        <topology evidence="1 12">Multi-pass membrane protein</topology>
    </subcellularLocation>
</comment>
<feature type="domain" description="G-protein coupled receptors family 1 profile" evidence="14">
    <location>
        <begin position="38"/>
        <end position="287"/>
    </location>
</feature>
<evidence type="ECO:0000256" key="3">
    <source>
        <dbReference type="ARBA" id="ARBA00022606"/>
    </source>
</evidence>
<evidence type="ECO:0000256" key="11">
    <source>
        <dbReference type="RuleBase" id="RU000688"/>
    </source>
</evidence>
<organism evidence="15 16">
    <name type="scientific">Hymenochirus boettgeri</name>
    <name type="common">Congo dwarf clawed frog</name>
    <dbReference type="NCBI Taxonomy" id="247094"/>
    <lineage>
        <taxon>Eukaryota</taxon>
        <taxon>Metazoa</taxon>
        <taxon>Chordata</taxon>
        <taxon>Craniata</taxon>
        <taxon>Vertebrata</taxon>
        <taxon>Euteleostomi</taxon>
        <taxon>Amphibia</taxon>
        <taxon>Batrachia</taxon>
        <taxon>Anura</taxon>
        <taxon>Pipoidea</taxon>
        <taxon>Pipidae</taxon>
        <taxon>Pipinae</taxon>
        <taxon>Hymenochirus</taxon>
    </lineage>
</organism>
<accession>A0A8T2JX82</accession>
<keyword evidence="3 12" id="KW-0716">Sensory transduction</keyword>
<dbReference type="PANTHER" id="PTHR26452">
    <property type="entry name" value="OLFACTORY RECEPTOR"/>
    <property type="match status" value="1"/>
</dbReference>
<feature type="region of interest" description="Disordered" evidence="13">
    <location>
        <begin position="337"/>
        <end position="366"/>
    </location>
</feature>
<dbReference type="PRINTS" id="PR00245">
    <property type="entry name" value="OLFACTORYR"/>
</dbReference>
<feature type="transmembrane region" description="Helical" evidence="12">
    <location>
        <begin position="198"/>
        <end position="223"/>
    </location>
</feature>
<dbReference type="GO" id="GO:0004984">
    <property type="term" value="F:olfactory receptor activity"/>
    <property type="evidence" value="ECO:0007669"/>
    <property type="project" value="InterPro"/>
</dbReference>
<dbReference type="SUPFAM" id="SSF81321">
    <property type="entry name" value="Family A G protein-coupled receptor-like"/>
    <property type="match status" value="1"/>
</dbReference>
<sequence length="366" mass="41352">MNTTIVSEFILLGITNIPQLQSMFFTVFLVIYLFGFVGNLTILIVVITDYQLHKPMYFFIGNLSFLDFFFSSTTVPKMLAGLVMQNKRISLQGCLTQLHIFHLLGSTEALLLSCMSYDRYVAICNPLRYHVLMAKTTCIKMASVCWLTGFLYSLSHTILTSRLPFCKMGVISHFYCDIKPLLKLACTDTHLNQSLFSIMTGFVAIFSFLLIIVSYIFIVTHILKINTSQGRHKAVSTCTSHLTVVLLYYGTAFSTYLRPATNDSLEQDRMTAILFTVITPALNPFIYALRNKDVKKALNKMFFRDKTVLAPGSSVFSIAGSRGCDWLPLSQSQPRLPVRPPACSSRRQRTRTRAMLEPGAVSRDWN</sequence>
<feature type="transmembrane region" description="Helical" evidence="12">
    <location>
        <begin position="269"/>
        <end position="289"/>
    </location>
</feature>
<keyword evidence="4 11" id="KW-0812">Transmembrane</keyword>
<dbReference type="EMBL" id="JAACNH010000003">
    <property type="protein sequence ID" value="KAG8449819.1"/>
    <property type="molecule type" value="Genomic_DNA"/>
</dbReference>
<keyword evidence="5 12" id="KW-0552">Olfaction</keyword>
<feature type="transmembrane region" description="Helical" evidence="12">
    <location>
        <begin position="138"/>
        <end position="159"/>
    </location>
</feature>
<dbReference type="OrthoDB" id="5967130at2759"/>
<comment type="caution">
    <text evidence="15">The sequence shown here is derived from an EMBL/GenBank/DDBJ whole genome shotgun (WGS) entry which is preliminary data.</text>
</comment>
<evidence type="ECO:0000256" key="6">
    <source>
        <dbReference type="ARBA" id="ARBA00022989"/>
    </source>
</evidence>
<dbReference type="PROSITE" id="PS50262">
    <property type="entry name" value="G_PROTEIN_RECEP_F1_2"/>
    <property type="match status" value="1"/>
</dbReference>
<dbReference type="FunFam" id="1.20.1070.10:FF:000001">
    <property type="entry name" value="Olfactory receptor"/>
    <property type="match status" value="1"/>
</dbReference>
<keyword evidence="8 12" id="KW-0472">Membrane</keyword>
<feature type="transmembrane region" description="Helical" evidence="12">
    <location>
        <begin position="59"/>
        <end position="79"/>
    </location>
</feature>
<dbReference type="SMART" id="SM01381">
    <property type="entry name" value="7TM_GPCR_Srsx"/>
    <property type="match status" value="1"/>
</dbReference>
<dbReference type="GO" id="GO:0004930">
    <property type="term" value="F:G protein-coupled receptor activity"/>
    <property type="evidence" value="ECO:0007669"/>
    <property type="project" value="UniProtKB-KW"/>
</dbReference>
<dbReference type="InterPro" id="IPR050516">
    <property type="entry name" value="Olfactory_GPCR"/>
</dbReference>
<evidence type="ECO:0000256" key="2">
    <source>
        <dbReference type="ARBA" id="ARBA00022475"/>
    </source>
</evidence>
<dbReference type="InterPro" id="IPR017452">
    <property type="entry name" value="GPCR_Rhodpsn_7TM"/>
</dbReference>
<evidence type="ECO:0000256" key="5">
    <source>
        <dbReference type="ARBA" id="ARBA00022725"/>
    </source>
</evidence>
<evidence type="ECO:0000256" key="8">
    <source>
        <dbReference type="ARBA" id="ARBA00023136"/>
    </source>
</evidence>
<comment type="similarity">
    <text evidence="11">Belongs to the G-protein coupled receptor 1 family.</text>
</comment>
<protein>
    <recommendedName>
        <fullName evidence="12">Olfactory receptor</fullName>
    </recommendedName>
</protein>
<keyword evidence="10 11" id="KW-0807">Transducer</keyword>
<dbReference type="Proteomes" id="UP000812440">
    <property type="component" value="Chromosome 8_10"/>
</dbReference>
<evidence type="ECO:0000256" key="9">
    <source>
        <dbReference type="ARBA" id="ARBA00023170"/>
    </source>
</evidence>
<proteinExistence type="inferred from homology"/>
<dbReference type="PRINTS" id="PR00237">
    <property type="entry name" value="GPCRRHODOPSN"/>
</dbReference>
<evidence type="ECO:0000256" key="12">
    <source>
        <dbReference type="RuleBase" id="RU363047"/>
    </source>
</evidence>
<evidence type="ECO:0000313" key="16">
    <source>
        <dbReference type="Proteomes" id="UP000812440"/>
    </source>
</evidence>
<dbReference type="AlphaFoldDB" id="A0A8T2JX82"/>
<gene>
    <name evidence="15" type="ORF">GDO86_016476</name>
</gene>
<evidence type="ECO:0000256" key="10">
    <source>
        <dbReference type="ARBA" id="ARBA00023224"/>
    </source>
</evidence>